<evidence type="ECO:0000256" key="5">
    <source>
        <dbReference type="SAM" id="MobiDB-lite"/>
    </source>
</evidence>
<comment type="subcellular location">
    <subcellularLocation>
        <location evidence="1">Secreted</location>
    </subcellularLocation>
</comment>
<proteinExistence type="predicted"/>
<dbReference type="InterPro" id="IPR050149">
    <property type="entry name" value="Collagen_superfamily"/>
</dbReference>
<dbReference type="Pfam" id="PF01391">
    <property type="entry name" value="Collagen"/>
    <property type="match status" value="2"/>
</dbReference>
<organism evidence="7 8">
    <name type="scientific">Petromyzon marinus</name>
    <name type="common">Sea lamprey</name>
    <dbReference type="NCBI Taxonomy" id="7757"/>
    <lineage>
        <taxon>Eukaryota</taxon>
        <taxon>Metazoa</taxon>
        <taxon>Chordata</taxon>
        <taxon>Craniata</taxon>
        <taxon>Vertebrata</taxon>
        <taxon>Cyclostomata</taxon>
        <taxon>Hyperoartia</taxon>
        <taxon>Petromyzontiformes</taxon>
        <taxon>Petromyzontidae</taxon>
        <taxon>Petromyzon</taxon>
    </lineage>
</organism>
<reference evidence="8" key="1">
    <citation type="submission" date="2025-08" db="UniProtKB">
        <authorList>
            <consortium name="RefSeq"/>
        </authorList>
    </citation>
    <scope>IDENTIFICATION</scope>
    <source>
        <tissue evidence="8">Sperm</tissue>
    </source>
</reference>
<dbReference type="KEGG" id="pmrn:116945072"/>
<dbReference type="RefSeq" id="XP_032815069.1">
    <property type="nucleotide sequence ID" value="XM_032959178.1"/>
</dbReference>
<feature type="compositionally biased region" description="Basic and acidic residues" evidence="5">
    <location>
        <begin position="224"/>
        <end position="236"/>
    </location>
</feature>
<dbReference type="PANTHER" id="PTHR24023:SF910">
    <property type="entry name" value="COLLECTIN-12"/>
    <property type="match status" value="1"/>
</dbReference>
<dbReference type="GO" id="GO:0030198">
    <property type="term" value="P:extracellular matrix organization"/>
    <property type="evidence" value="ECO:0007669"/>
    <property type="project" value="TreeGrafter"/>
</dbReference>
<keyword evidence="7" id="KW-1185">Reference proteome</keyword>
<feature type="compositionally biased region" description="Pro residues" evidence="5">
    <location>
        <begin position="239"/>
        <end position="251"/>
    </location>
</feature>
<dbReference type="PROSITE" id="PS51461">
    <property type="entry name" value="NC1_FIB"/>
    <property type="match status" value="1"/>
</dbReference>
<evidence type="ECO:0000256" key="4">
    <source>
        <dbReference type="ARBA" id="ARBA00023119"/>
    </source>
</evidence>
<dbReference type="AlphaFoldDB" id="A0AAJ7TCV2"/>
<name>A0AAJ7TCV2_PETMA</name>
<feature type="compositionally biased region" description="Polar residues" evidence="5">
    <location>
        <begin position="1"/>
        <end position="10"/>
    </location>
</feature>
<dbReference type="InterPro" id="IPR000885">
    <property type="entry name" value="Fib_collagen_C"/>
</dbReference>
<protein>
    <submittedName>
        <fullName evidence="8">Collagen alpha-2(XI) chain-like</fullName>
    </submittedName>
</protein>
<dbReference type="GO" id="GO:0005615">
    <property type="term" value="C:extracellular space"/>
    <property type="evidence" value="ECO:0007669"/>
    <property type="project" value="TreeGrafter"/>
</dbReference>
<dbReference type="GO" id="GO:0005581">
    <property type="term" value="C:collagen trimer"/>
    <property type="evidence" value="ECO:0007669"/>
    <property type="project" value="UniProtKB-KW"/>
</dbReference>
<keyword evidence="3" id="KW-0272">Extracellular matrix</keyword>
<dbReference type="InterPro" id="IPR008160">
    <property type="entry name" value="Collagen"/>
</dbReference>
<feature type="domain" description="Fibrillar collagen NC1" evidence="6">
    <location>
        <begin position="285"/>
        <end position="489"/>
    </location>
</feature>
<sequence>MIYPLQNSGLPSRHRHSRSDDTRADSVALSRRPSSGSTGSRGPWGPVGSVGVQGPLGLPGLEGPAGIPGSKGERGYRRRGSPGIRGAQGEPGPPGPAGVGGHPGSKGTQGPVGSEGTRGPSGFPGPPGVGAEAGDAGTPGPTVRETSPHVPPLSRRSSSSSRTTGVQGEVGPTGEKGRTGPKGPTGGIGQPGTAGAKGLQGDVGSQGLPGSQGLLGLPGMFGIKGEKGIRGQRGDRGPSGPPGPPGPPGPAGPSTGLRHHRPGATARPSWEEWPEDWPLWDPPWAPGEATRSGAGDPAGTVSAPAPGLVGEHPPATCHELQLCRPGLPDGHYWIDPNQGCPLDALLARCHFSAGGATCVGGAAESQRAPPYPGLGTVQLKFLRLRSGRAWQHVRATTRGGGTVGAEGGEEEEEEGPTLVGDDGTEIGPGHDAYRVLRRDCTQAGTRDEVCVLHLVVSTSSTESLPIRAMPSRGPRRWGVALSLGPLCFL</sequence>
<dbReference type="Proteomes" id="UP001318040">
    <property type="component" value="Chromosome 22"/>
</dbReference>
<dbReference type="Gene3D" id="2.60.120.1000">
    <property type="match status" value="1"/>
</dbReference>
<keyword evidence="2" id="KW-0964">Secreted</keyword>
<feature type="region of interest" description="Disordered" evidence="5">
    <location>
        <begin position="398"/>
        <end position="425"/>
    </location>
</feature>
<feature type="region of interest" description="Disordered" evidence="5">
    <location>
        <begin position="1"/>
        <end position="310"/>
    </location>
</feature>
<dbReference type="GO" id="GO:0031012">
    <property type="term" value="C:extracellular matrix"/>
    <property type="evidence" value="ECO:0007669"/>
    <property type="project" value="TreeGrafter"/>
</dbReference>
<dbReference type="Pfam" id="PF01410">
    <property type="entry name" value="COLFI"/>
    <property type="match status" value="1"/>
</dbReference>
<evidence type="ECO:0000256" key="1">
    <source>
        <dbReference type="ARBA" id="ARBA00004613"/>
    </source>
</evidence>
<dbReference type="SMART" id="SM00038">
    <property type="entry name" value="COLFI"/>
    <property type="match status" value="1"/>
</dbReference>
<feature type="compositionally biased region" description="Low complexity" evidence="5">
    <location>
        <begin position="30"/>
        <end position="68"/>
    </location>
</feature>
<evidence type="ECO:0000256" key="3">
    <source>
        <dbReference type="ARBA" id="ARBA00022530"/>
    </source>
</evidence>
<feature type="compositionally biased region" description="Low complexity" evidence="5">
    <location>
        <begin position="205"/>
        <end position="218"/>
    </location>
</feature>
<keyword evidence="4" id="KW-0176">Collagen</keyword>
<feature type="compositionally biased region" description="Gly residues" evidence="5">
    <location>
        <begin position="183"/>
        <end position="192"/>
    </location>
</feature>
<accession>A0AAJ7TCV2</accession>
<evidence type="ECO:0000259" key="6">
    <source>
        <dbReference type="PROSITE" id="PS51461"/>
    </source>
</evidence>
<evidence type="ECO:0000313" key="7">
    <source>
        <dbReference type="Proteomes" id="UP001318040"/>
    </source>
</evidence>
<evidence type="ECO:0000313" key="8">
    <source>
        <dbReference type="RefSeq" id="XP_032815069.1"/>
    </source>
</evidence>
<dbReference type="GO" id="GO:0030020">
    <property type="term" value="F:extracellular matrix structural constituent conferring tensile strength"/>
    <property type="evidence" value="ECO:0007669"/>
    <property type="project" value="TreeGrafter"/>
</dbReference>
<gene>
    <name evidence="8" type="primary">LOC116945072</name>
</gene>
<dbReference type="PANTHER" id="PTHR24023">
    <property type="entry name" value="COLLAGEN ALPHA"/>
    <property type="match status" value="1"/>
</dbReference>
<evidence type="ECO:0000256" key="2">
    <source>
        <dbReference type="ARBA" id="ARBA00022525"/>
    </source>
</evidence>